<feature type="domain" description="HIT" evidence="2">
    <location>
        <begin position="10"/>
        <end position="113"/>
    </location>
</feature>
<protein>
    <submittedName>
        <fullName evidence="3">Diadenosine tetraphosphate (Ap4A) HIT family hydrolase</fullName>
    </submittedName>
</protein>
<dbReference type="Pfam" id="PF01230">
    <property type="entry name" value="HIT"/>
    <property type="match status" value="1"/>
</dbReference>
<evidence type="ECO:0000259" key="2">
    <source>
        <dbReference type="PROSITE" id="PS51084"/>
    </source>
</evidence>
<sequence>MNNKDCFVCNWIDRISINEQKYFIAELETGYVFLSSKWQYFKGYTFFLSKIHVSELHLMPIEFRKKFLFEMTIVSEAVQNAFKAVKINCESLGNSCSHVHWHIIPRYENDPLPEKAIWNIDRSTLCVRIVVV</sequence>
<evidence type="ECO:0000256" key="1">
    <source>
        <dbReference type="PROSITE-ProRule" id="PRU00464"/>
    </source>
</evidence>
<name>A0A4R3MCD8_9FIRM</name>
<dbReference type="PANTHER" id="PTHR46648:SF1">
    <property type="entry name" value="ADENOSINE 5'-MONOPHOSPHORAMIDASE HNT1"/>
    <property type="match status" value="1"/>
</dbReference>
<dbReference type="PANTHER" id="PTHR46648">
    <property type="entry name" value="HIT FAMILY PROTEIN 1"/>
    <property type="match status" value="1"/>
</dbReference>
<dbReference type="Proteomes" id="UP000294902">
    <property type="component" value="Unassembled WGS sequence"/>
</dbReference>
<dbReference type="InterPro" id="IPR036265">
    <property type="entry name" value="HIT-like_sf"/>
</dbReference>
<keyword evidence="4" id="KW-1185">Reference proteome</keyword>
<dbReference type="GO" id="GO:0009117">
    <property type="term" value="P:nucleotide metabolic process"/>
    <property type="evidence" value="ECO:0007669"/>
    <property type="project" value="TreeGrafter"/>
</dbReference>
<gene>
    <name evidence="3" type="ORF">EDC18_1243</name>
</gene>
<evidence type="ECO:0000313" key="3">
    <source>
        <dbReference type="EMBL" id="TCT10503.1"/>
    </source>
</evidence>
<dbReference type="InterPro" id="IPR011146">
    <property type="entry name" value="HIT-like"/>
</dbReference>
<dbReference type="EMBL" id="SMAL01000024">
    <property type="protein sequence ID" value="TCT10503.1"/>
    <property type="molecule type" value="Genomic_DNA"/>
</dbReference>
<reference evidence="3 4" key="1">
    <citation type="submission" date="2019-03" db="EMBL/GenBank/DDBJ databases">
        <title>Genomic Encyclopedia of Type Strains, Phase IV (KMG-IV): sequencing the most valuable type-strain genomes for metagenomic binning, comparative biology and taxonomic classification.</title>
        <authorList>
            <person name="Goeker M."/>
        </authorList>
    </citation>
    <scope>NUCLEOTIDE SEQUENCE [LARGE SCALE GENOMIC DNA]</scope>
    <source>
        <strain evidence="3 4">DSM 24629</strain>
    </source>
</reference>
<dbReference type="SUPFAM" id="SSF54197">
    <property type="entry name" value="HIT-like"/>
    <property type="match status" value="1"/>
</dbReference>
<dbReference type="OrthoDB" id="9784774at2"/>
<dbReference type="GO" id="GO:0016787">
    <property type="term" value="F:hydrolase activity"/>
    <property type="evidence" value="ECO:0007669"/>
    <property type="project" value="UniProtKB-KW"/>
</dbReference>
<evidence type="ECO:0000313" key="4">
    <source>
        <dbReference type="Proteomes" id="UP000294902"/>
    </source>
</evidence>
<dbReference type="AlphaFoldDB" id="A0A4R3MCD8"/>
<dbReference type="Gene3D" id="3.30.428.10">
    <property type="entry name" value="HIT-like"/>
    <property type="match status" value="1"/>
</dbReference>
<dbReference type="RefSeq" id="WP_132254256.1">
    <property type="nucleotide sequence ID" value="NZ_SMAL01000024.1"/>
</dbReference>
<organism evidence="3 4">
    <name type="scientific">Natranaerovirga pectinivora</name>
    <dbReference type="NCBI Taxonomy" id="682400"/>
    <lineage>
        <taxon>Bacteria</taxon>
        <taxon>Bacillati</taxon>
        <taxon>Bacillota</taxon>
        <taxon>Clostridia</taxon>
        <taxon>Lachnospirales</taxon>
        <taxon>Natranaerovirgaceae</taxon>
        <taxon>Natranaerovirga</taxon>
    </lineage>
</organism>
<keyword evidence="3" id="KW-0378">Hydrolase</keyword>
<dbReference type="PROSITE" id="PS51084">
    <property type="entry name" value="HIT_2"/>
    <property type="match status" value="1"/>
</dbReference>
<dbReference type="InterPro" id="IPR001310">
    <property type="entry name" value="Histidine_triad_HIT"/>
</dbReference>
<proteinExistence type="predicted"/>
<comment type="caution">
    <text evidence="3">The sequence shown here is derived from an EMBL/GenBank/DDBJ whole genome shotgun (WGS) entry which is preliminary data.</text>
</comment>
<feature type="short sequence motif" description="Histidine triad motif" evidence="1">
    <location>
        <begin position="98"/>
        <end position="102"/>
    </location>
</feature>
<accession>A0A4R3MCD8</accession>